<evidence type="ECO:0000313" key="3">
    <source>
        <dbReference type="Proteomes" id="UP000198984"/>
    </source>
</evidence>
<sequence>MQKILLFILCTAFVMAACKKVEPGFLSDQMRYKDNVIYCKRGLSLQQSDRINTDESTPPVTFKLLNLRDKATGKAAPQSFFDDYEVLVFKDGESFNVETDTSVEQLNKKREIQKLKPMYFNENSGQFVFNKASLNLPLGDYLFDIASQNIHGSHTFTSFGQISVVEPTLDDIFTIEDNVSNAFNVNSVATPMRNPKMTLTKVSDEGARVILKLVDKNGSPFNPKAGEIIKRGDRPVFENYARFHPIITTDTAMICDFELAPFPLTRYNDGATDWNHLMYYRIPSQFVKVDNMEANAFSVNPRFAFVVKLEGTYIVEIKFLDAVRVH</sequence>
<feature type="chain" id="PRO_5011616812" description="DUF5007 domain-containing protein" evidence="1">
    <location>
        <begin position="17"/>
        <end position="326"/>
    </location>
</feature>
<gene>
    <name evidence="2" type="ORF">SAMN04488505_102298</name>
</gene>
<protein>
    <recommendedName>
        <fullName evidence="4">DUF5007 domain-containing protein</fullName>
    </recommendedName>
</protein>
<accession>A0A1H7QBR2</accession>
<dbReference type="PROSITE" id="PS51257">
    <property type="entry name" value="PROKAR_LIPOPROTEIN"/>
    <property type="match status" value="1"/>
</dbReference>
<dbReference type="OrthoDB" id="628330at2"/>
<keyword evidence="1" id="KW-0732">Signal</keyword>
<dbReference type="EMBL" id="FOBB01000002">
    <property type="protein sequence ID" value="SEL45094.1"/>
    <property type="molecule type" value="Genomic_DNA"/>
</dbReference>
<feature type="signal peptide" evidence="1">
    <location>
        <begin position="1"/>
        <end position="16"/>
    </location>
</feature>
<keyword evidence="3" id="KW-1185">Reference proteome</keyword>
<proteinExistence type="predicted"/>
<evidence type="ECO:0000256" key="1">
    <source>
        <dbReference type="SAM" id="SignalP"/>
    </source>
</evidence>
<dbReference type="RefSeq" id="WP_089909294.1">
    <property type="nucleotide sequence ID" value="NZ_FOBB01000002.1"/>
</dbReference>
<reference evidence="2 3" key="1">
    <citation type="submission" date="2016-10" db="EMBL/GenBank/DDBJ databases">
        <authorList>
            <person name="de Groot N.N."/>
        </authorList>
    </citation>
    <scope>NUCLEOTIDE SEQUENCE [LARGE SCALE GENOMIC DNA]</scope>
    <source>
        <strain evidence="2 3">DSM 21039</strain>
    </source>
</reference>
<dbReference type="STRING" id="573321.SAMN04488505_102298"/>
<dbReference type="Proteomes" id="UP000198984">
    <property type="component" value="Unassembled WGS sequence"/>
</dbReference>
<organism evidence="2 3">
    <name type="scientific">Chitinophaga rupis</name>
    <dbReference type="NCBI Taxonomy" id="573321"/>
    <lineage>
        <taxon>Bacteria</taxon>
        <taxon>Pseudomonadati</taxon>
        <taxon>Bacteroidota</taxon>
        <taxon>Chitinophagia</taxon>
        <taxon>Chitinophagales</taxon>
        <taxon>Chitinophagaceae</taxon>
        <taxon>Chitinophaga</taxon>
    </lineage>
</organism>
<dbReference type="AlphaFoldDB" id="A0A1H7QBR2"/>
<evidence type="ECO:0008006" key="4">
    <source>
        <dbReference type="Google" id="ProtNLM"/>
    </source>
</evidence>
<evidence type="ECO:0000313" key="2">
    <source>
        <dbReference type="EMBL" id="SEL45094.1"/>
    </source>
</evidence>
<name>A0A1H7QBR2_9BACT</name>